<dbReference type="EMBL" id="SDMP01000016">
    <property type="protein sequence ID" value="RYR05766.1"/>
    <property type="molecule type" value="Genomic_DNA"/>
</dbReference>
<name>A0A444YV37_ARAHY</name>
<keyword evidence="3" id="KW-1185">Reference proteome</keyword>
<organism evidence="2 3">
    <name type="scientific">Arachis hypogaea</name>
    <name type="common">Peanut</name>
    <dbReference type="NCBI Taxonomy" id="3818"/>
    <lineage>
        <taxon>Eukaryota</taxon>
        <taxon>Viridiplantae</taxon>
        <taxon>Streptophyta</taxon>
        <taxon>Embryophyta</taxon>
        <taxon>Tracheophyta</taxon>
        <taxon>Spermatophyta</taxon>
        <taxon>Magnoliopsida</taxon>
        <taxon>eudicotyledons</taxon>
        <taxon>Gunneridae</taxon>
        <taxon>Pentapetalae</taxon>
        <taxon>rosids</taxon>
        <taxon>fabids</taxon>
        <taxon>Fabales</taxon>
        <taxon>Fabaceae</taxon>
        <taxon>Papilionoideae</taxon>
        <taxon>50 kb inversion clade</taxon>
        <taxon>dalbergioids sensu lato</taxon>
        <taxon>Dalbergieae</taxon>
        <taxon>Pterocarpus clade</taxon>
        <taxon>Arachis</taxon>
    </lineage>
</organism>
<accession>A0A444YV37</accession>
<dbReference type="AlphaFoldDB" id="A0A444YV37"/>
<evidence type="ECO:0000313" key="2">
    <source>
        <dbReference type="EMBL" id="RYR05766.1"/>
    </source>
</evidence>
<feature type="region of interest" description="Disordered" evidence="1">
    <location>
        <begin position="1"/>
        <end position="23"/>
    </location>
</feature>
<reference evidence="2 3" key="1">
    <citation type="submission" date="2019-01" db="EMBL/GenBank/DDBJ databases">
        <title>Sequencing of cultivated peanut Arachis hypogaea provides insights into genome evolution and oil improvement.</title>
        <authorList>
            <person name="Chen X."/>
        </authorList>
    </citation>
    <scope>NUCLEOTIDE SEQUENCE [LARGE SCALE GENOMIC DNA]</scope>
    <source>
        <strain evidence="3">cv. Fuhuasheng</strain>
        <tissue evidence="2">Leaves</tissue>
    </source>
</reference>
<proteinExistence type="predicted"/>
<evidence type="ECO:0000256" key="1">
    <source>
        <dbReference type="SAM" id="MobiDB-lite"/>
    </source>
</evidence>
<gene>
    <name evidence="2" type="ORF">Ahy_B06g085581</name>
</gene>
<evidence type="ECO:0000313" key="3">
    <source>
        <dbReference type="Proteomes" id="UP000289738"/>
    </source>
</evidence>
<protein>
    <submittedName>
        <fullName evidence="2">Uncharacterized protein</fullName>
    </submittedName>
</protein>
<sequence length="123" mass="14110">MIGTGSHVAGSSNRLSSENWTRSTTRNRHMRVPEWCGYGYCFVLRWSATKTHPNKSFFDCPNYNMSEDCVQEELAEKVVPGDDDGEMKMNFARRLNKMEADFRNVKFMIQVLGSGFLVLVVFV</sequence>
<dbReference type="Proteomes" id="UP000289738">
    <property type="component" value="Chromosome B06"/>
</dbReference>
<comment type="caution">
    <text evidence="2">The sequence shown here is derived from an EMBL/GenBank/DDBJ whole genome shotgun (WGS) entry which is preliminary data.</text>
</comment>
<feature type="compositionally biased region" description="Polar residues" evidence="1">
    <location>
        <begin position="9"/>
        <end position="23"/>
    </location>
</feature>